<dbReference type="Gene3D" id="3.40.190.10">
    <property type="entry name" value="Periplasmic binding protein-like II"/>
    <property type="match status" value="1"/>
</dbReference>
<dbReference type="PANTHER" id="PTHR42928">
    <property type="entry name" value="TRICARBOXYLATE-BINDING PROTEIN"/>
    <property type="match status" value="1"/>
</dbReference>
<gene>
    <name evidence="3" type="ORF">HNQ73_001907</name>
</gene>
<proteinExistence type="inferred from homology"/>
<evidence type="ECO:0000256" key="2">
    <source>
        <dbReference type="SAM" id="SignalP"/>
    </source>
</evidence>
<organism evidence="3 4">
    <name type="scientific">Chelatococcus composti</name>
    <dbReference type="NCBI Taxonomy" id="1743235"/>
    <lineage>
        <taxon>Bacteria</taxon>
        <taxon>Pseudomonadati</taxon>
        <taxon>Pseudomonadota</taxon>
        <taxon>Alphaproteobacteria</taxon>
        <taxon>Hyphomicrobiales</taxon>
        <taxon>Chelatococcaceae</taxon>
        <taxon>Chelatococcus</taxon>
    </lineage>
</organism>
<dbReference type="Proteomes" id="UP000588017">
    <property type="component" value="Unassembled WGS sequence"/>
</dbReference>
<dbReference type="InterPro" id="IPR042100">
    <property type="entry name" value="Bug_dom1"/>
</dbReference>
<dbReference type="Pfam" id="PF03401">
    <property type="entry name" value="TctC"/>
    <property type="match status" value="1"/>
</dbReference>
<dbReference type="AlphaFoldDB" id="A0A841K6Z2"/>
<dbReference type="RefSeq" id="WP_183334602.1">
    <property type="nucleotide sequence ID" value="NZ_BMHX01000004.1"/>
</dbReference>
<accession>A0A841K6Z2</accession>
<dbReference type="SUPFAM" id="SSF53850">
    <property type="entry name" value="Periplasmic binding protein-like II"/>
    <property type="match status" value="1"/>
</dbReference>
<name>A0A841K6Z2_9HYPH</name>
<evidence type="ECO:0000313" key="3">
    <source>
        <dbReference type="EMBL" id="MBB6168277.1"/>
    </source>
</evidence>
<dbReference type="CDD" id="cd07012">
    <property type="entry name" value="PBP2_Bug_TTT"/>
    <property type="match status" value="1"/>
</dbReference>
<keyword evidence="2" id="KW-0732">Signal</keyword>
<reference evidence="3 4" key="1">
    <citation type="submission" date="2020-08" db="EMBL/GenBank/DDBJ databases">
        <title>Genomic Encyclopedia of Type Strains, Phase IV (KMG-IV): sequencing the most valuable type-strain genomes for metagenomic binning, comparative biology and taxonomic classification.</title>
        <authorList>
            <person name="Goeker M."/>
        </authorList>
    </citation>
    <scope>NUCLEOTIDE SEQUENCE [LARGE SCALE GENOMIC DNA]</scope>
    <source>
        <strain evidence="3 4">DSM 101465</strain>
    </source>
</reference>
<keyword evidence="4" id="KW-1185">Reference proteome</keyword>
<feature type="chain" id="PRO_5032816569" evidence="2">
    <location>
        <begin position="28"/>
        <end position="322"/>
    </location>
</feature>
<dbReference type="EMBL" id="JACHEH010000004">
    <property type="protein sequence ID" value="MBB6168277.1"/>
    <property type="molecule type" value="Genomic_DNA"/>
</dbReference>
<dbReference type="Gene3D" id="3.40.190.150">
    <property type="entry name" value="Bordetella uptake gene, domain 1"/>
    <property type="match status" value="1"/>
</dbReference>
<dbReference type="InterPro" id="IPR005064">
    <property type="entry name" value="BUG"/>
</dbReference>
<comment type="caution">
    <text evidence="3">The sequence shown here is derived from an EMBL/GenBank/DDBJ whole genome shotgun (WGS) entry which is preliminary data.</text>
</comment>
<feature type="signal peptide" evidence="2">
    <location>
        <begin position="1"/>
        <end position="27"/>
    </location>
</feature>
<comment type="similarity">
    <text evidence="1">Belongs to the UPF0065 (bug) family.</text>
</comment>
<sequence>MFRSLKTATGAIAALVMAAGLSTGALAQDLELKIMAPAGPGGGWDQTARAMQAALTESGAAKSVQVVNVPGAGGTVGLAQFVNAKGDGSQLMVNGFVMVGAILTNKSPVTLDQTTPIARLTAENQAIVVPANSPIKDAKDLAEALKADPAKVTWAGGSAGGTDHIMVGLFAKAVGVDPTKINYVPFSGGGEALAAILGGKVTAGVSGYGEFEGQIKAGKLRLIGIAAEKPVPGIDAPTLKEQGIDLEIVNWRSVVAPPGLSEEQKKTLLEAVDKMVKSSQWQETLKAKGWDDAYLAGDAFADYLKNEQVRVAEVLKSIGLVK</sequence>
<evidence type="ECO:0000313" key="4">
    <source>
        <dbReference type="Proteomes" id="UP000588017"/>
    </source>
</evidence>
<dbReference type="PIRSF" id="PIRSF017082">
    <property type="entry name" value="YflP"/>
    <property type="match status" value="1"/>
</dbReference>
<protein>
    <submittedName>
        <fullName evidence="3">Putative tricarboxylic transport membrane protein</fullName>
    </submittedName>
</protein>
<dbReference type="PANTHER" id="PTHR42928:SF3">
    <property type="entry name" value="UPF0065 PROTEIN YFLP"/>
    <property type="match status" value="1"/>
</dbReference>
<evidence type="ECO:0000256" key="1">
    <source>
        <dbReference type="ARBA" id="ARBA00006987"/>
    </source>
</evidence>